<evidence type="ECO:0000313" key="1">
    <source>
        <dbReference type="EMBL" id="CAJ0587834.1"/>
    </source>
</evidence>
<feature type="non-terminal residue" evidence="1">
    <location>
        <position position="1"/>
    </location>
</feature>
<evidence type="ECO:0000313" key="2">
    <source>
        <dbReference type="Proteomes" id="UP001177023"/>
    </source>
</evidence>
<proteinExistence type="predicted"/>
<keyword evidence="2" id="KW-1185">Reference proteome</keyword>
<comment type="caution">
    <text evidence="1">The sequence shown here is derived from an EMBL/GenBank/DDBJ whole genome shotgun (WGS) entry which is preliminary data.</text>
</comment>
<gene>
    <name evidence="1" type="ORF">MSPICULIGERA_LOCUS25787</name>
</gene>
<dbReference type="EMBL" id="CATQJA010002710">
    <property type="protein sequence ID" value="CAJ0587834.1"/>
    <property type="molecule type" value="Genomic_DNA"/>
</dbReference>
<name>A0AA36DJC5_9BILA</name>
<reference evidence="1" key="1">
    <citation type="submission" date="2023-06" db="EMBL/GenBank/DDBJ databases">
        <authorList>
            <person name="Delattre M."/>
        </authorList>
    </citation>
    <scope>NUCLEOTIDE SEQUENCE</scope>
    <source>
        <strain evidence="1">AF72</strain>
    </source>
</reference>
<protein>
    <submittedName>
        <fullName evidence="1">Uncharacterized protein</fullName>
    </submittedName>
</protein>
<sequence length="150" mass="17176">MASVYSGIVGILAFPLFQPLPATPERRRLVIIDVKLIRPPRWNRYAPIPKDAIKQFAITQEAMMAKLVEMMDTMDLHSTTQLYQLTHPMADELIQAFQATGMHAIIAQNYTSRKQLVHESHYCLGYRDVGARDLKIRWPATRGQQPITPF</sequence>
<accession>A0AA36DJC5</accession>
<dbReference type="AlphaFoldDB" id="A0AA36DJC5"/>
<organism evidence="1 2">
    <name type="scientific">Mesorhabditis spiculigera</name>
    <dbReference type="NCBI Taxonomy" id="96644"/>
    <lineage>
        <taxon>Eukaryota</taxon>
        <taxon>Metazoa</taxon>
        <taxon>Ecdysozoa</taxon>
        <taxon>Nematoda</taxon>
        <taxon>Chromadorea</taxon>
        <taxon>Rhabditida</taxon>
        <taxon>Rhabditina</taxon>
        <taxon>Rhabditomorpha</taxon>
        <taxon>Rhabditoidea</taxon>
        <taxon>Rhabditidae</taxon>
        <taxon>Mesorhabditinae</taxon>
        <taxon>Mesorhabditis</taxon>
    </lineage>
</organism>
<dbReference type="Proteomes" id="UP001177023">
    <property type="component" value="Unassembled WGS sequence"/>
</dbReference>